<evidence type="ECO:0000313" key="3">
    <source>
        <dbReference type="Proteomes" id="UP000013548"/>
    </source>
</evidence>
<dbReference type="KEGG" id="mtuc:J113_10825"/>
<reference evidence="2 3" key="1">
    <citation type="journal article" date="2013" name="Genome Announc.">
        <title>Whole-Genome Sequences of Four Clinical Isolates of Mycobacterium tuberculosis from Tamil Nadu, South India.</title>
        <authorList>
            <person name="Narayanan S."/>
            <person name="Deshpande U."/>
        </authorList>
    </citation>
    <scope>NUCLEOTIDE SEQUENCE [LARGE SCALE GENOMIC DNA]</scope>
    <source>
        <strain evidence="2 3">CAS/NITR204</strain>
    </source>
</reference>
<evidence type="ECO:0000256" key="1">
    <source>
        <dbReference type="SAM" id="MobiDB-lite"/>
    </source>
</evidence>
<protein>
    <submittedName>
        <fullName evidence="2">Uncharacterized protein</fullName>
    </submittedName>
</protein>
<dbReference type="Proteomes" id="UP000013548">
    <property type="component" value="Chromosome"/>
</dbReference>
<sequence length="89" mass="9024">MITAPPGVAAALGDAGKRQGDRRRLAVITEHVGDIGGPLLIDGLDLRDGRGSPPVEATKERNRPRLALTAPGCTVAASAASNADTAAWA</sequence>
<name>R4M881_MYCTX</name>
<gene>
    <name evidence="2" type="ORF">J113_10825</name>
</gene>
<dbReference type="HOGENOM" id="CLU_2451496_0_0_11"/>
<organism evidence="2 3">
    <name type="scientific">Mycobacterium tuberculosis CAS/NITR204</name>
    <dbReference type="NCBI Taxonomy" id="1310114"/>
    <lineage>
        <taxon>Bacteria</taxon>
        <taxon>Bacillati</taxon>
        <taxon>Actinomycetota</taxon>
        <taxon>Actinomycetes</taxon>
        <taxon>Mycobacteriales</taxon>
        <taxon>Mycobacteriaceae</taxon>
        <taxon>Mycobacterium</taxon>
        <taxon>Mycobacterium tuberculosis complex</taxon>
    </lineage>
</organism>
<accession>R4M881</accession>
<dbReference type="EMBL" id="CP005386">
    <property type="protein sequence ID" value="AGL27025.1"/>
    <property type="molecule type" value="Genomic_DNA"/>
</dbReference>
<feature type="region of interest" description="Disordered" evidence="1">
    <location>
        <begin position="1"/>
        <end position="21"/>
    </location>
</feature>
<proteinExistence type="predicted"/>
<dbReference type="AlphaFoldDB" id="R4M881"/>
<evidence type="ECO:0000313" key="2">
    <source>
        <dbReference type="EMBL" id="AGL27025.1"/>
    </source>
</evidence>
<dbReference type="BioCyc" id="MTUB1310114:G13A2-1589-MONOMER"/>